<dbReference type="InterPro" id="IPR008927">
    <property type="entry name" value="6-PGluconate_DH-like_C_sf"/>
</dbReference>
<gene>
    <name evidence="10" type="ORF">CB0940_03662</name>
    <name evidence="11" type="ORF">RHO25_005462</name>
</gene>
<dbReference type="GO" id="GO:0050661">
    <property type="term" value="F:NADP binding"/>
    <property type="evidence" value="ECO:0007669"/>
    <property type="project" value="InterPro"/>
</dbReference>
<keyword evidence="5" id="KW-0560">Oxidoreductase</keyword>
<dbReference type="SUPFAM" id="SSF48179">
    <property type="entry name" value="6-phosphogluconate dehydrogenase C-terminal domain-like"/>
    <property type="match status" value="1"/>
</dbReference>
<dbReference type="InterPro" id="IPR006115">
    <property type="entry name" value="6PGDH_NADP-bd"/>
</dbReference>
<evidence type="ECO:0000256" key="7">
    <source>
        <dbReference type="ARBA" id="ARBA00049197"/>
    </source>
</evidence>
<keyword evidence="6" id="KW-0520">NAD</keyword>
<dbReference type="GO" id="GO:0005739">
    <property type="term" value="C:mitochondrion"/>
    <property type="evidence" value="ECO:0007669"/>
    <property type="project" value="TreeGrafter"/>
</dbReference>
<dbReference type="OrthoDB" id="21615at2759"/>
<dbReference type="EMBL" id="LKMD01000101">
    <property type="protein sequence ID" value="PIA99840.1"/>
    <property type="molecule type" value="Genomic_DNA"/>
</dbReference>
<dbReference type="Gene3D" id="1.10.1040.10">
    <property type="entry name" value="N-(1-d-carboxylethyl)-l-norvaline Dehydrogenase, domain 2"/>
    <property type="match status" value="1"/>
</dbReference>
<evidence type="ECO:0000256" key="5">
    <source>
        <dbReference type="ARBA" id="ARBA00023002"/>
    </source>
</evidence>
<dbReference type="InterPro" id="IPR029154">
    <property type="entry name" value="HIBADH-like_NADP-bd"/>
</dbReference>
<dbReference type="InterPro" id="IPR036291">
    <property type="entry name" value="NAD(P)-bd_dom_sf"/>
</dbReference>
<dbReference type="PANTHER" id="PTHR22981:SF81">
    <property type="entry name" value="DEHYDROGENASE, PUTATIVE-RELATED"/>
    <property type="match status" value="1"/>
</dbReference>
<feature type="domain" description="3-hydroxyisobutyrate dehydrogenase-like NAD-binding" evidence="9">
    <location>
        <begin position="184"/>
        <end position="309"/>
    </location>
</feature>
<evidence type="ECO:0000313" key="12">
    <source>
        <dbReference type="Proteomes" id="UP000230605"/>
    </source>
</evidence>
<dbReference type="GO" id="GO:0008442">
    <property type="term" value="F:3-hydroxyisobutyrate dehydrogenase activity"/>
    <property type="evidence" value="ECO:0007669"/>
    <property type="project" value="UniProtKB-EC"/>
</dbReference>
<dbReference type="EMBL" id="CP134186">
    <property type="protein sequence ID" value="WPB00842.1"/>
    <property type="molecule type" value="Genomic_DNA"/>
</dbReference>
<dbReference type="Pfam" id="PF03446">
    <property type="entry name" value="NAD_binding_2"/>
    <property type="match status" value="1"/>
</dbReference>
<evidence type="ECO:0000259" key="9">
    <source>
        <dbReference type="Pfam" id="PF14833"/>
    </source>
</evidence>
<evidence type="ECO:0000256" key="6">
    <source>
        <dbReference type="ARBA" id="ARBA00023027"/>
    </source>
</evidence>
<dbReference type="Pfam" id="PF14833">
    <property type="entry name" value="NAD_binding_11"/>
    <property type="match status" value="1"/>
</dbReference>
<reference evidence="10 12" key="1">
    <citation type="submission" date="2015-10" db="EMBL/GenBank/DDBJ databases">
        <title>The cercosporin biosynthetic gene cluster was horizontally transferred to several fungal lineages and shown to be expanded in Cercospora beticola based on microsynteny with recipient genomes.</title>
        <authorList>
            <person name="De Jonge R."/>
            <person name="Ebert M.K."/>
            <person name="Suttle J.C."/>
            <person name="Jurick Ii W.M."/>
            <person name="Secor G.A."/>
            <person name="Thomma B.P."/>
            <person name="Van De Peer Y."/>
            <person name="Bolton M.D."/>
        </authorList>
    </citation>
    <scope>NUCLEOTIDE SEQUENCE [LARGE SCALE GENOMIC DNA]</scope>
    <source>
        <strain evidence="10 12">09-40</strain>
    </source>
</reference>
<comment type="pathway">
    <text evidence="1">Amino-acid degradation; L-valine degradation.</text>
</comment>
<feature type="domain" description="6-phosphogluconate dehydrogenase NADP-binding" evidence="8">
    <location>
        <begin position="7"/>
        <end position="171"/>
    </location>
</feature>
<dbReference type="Proteomes" id="UP001302367">
    <property type="component" value="Chromosome 3"/>
</dbReference>
<dbReference type="FunFam" id="1.10.1040.10:FF:000006">
    <property type="entry name" value="3-hydroxyisobutyrate dehydrogenase"/>
    <property type="match status" value="1"/>
</dbReference>
<proteinExistence type="inferred from homology"/>
<dbReference type="Gene3D" id="3.40.50.720">
    <property type="entry name" value="NAD(P)-binding Rossmann-like Domain"/>
    <property type="match status" value="1"/>
</dbReference>
<dbReference type="GO" id="GO:0006574">
    <property type="term" value="P:L-valine catabolic process"/>
    <property type="evidence" value="ECO:0007669"/>
    <property type="project" value="TreeGrafter"/>
</dbReference>
<dbReference type="GO" id="GO:0051287">
    <property type="term" value="F:NAD binding"/>
    <property type="evidence" value="ECO:0007669"/>
    <property type="project" value="InterPro"/>
</dbReference>
<dbReference type="AlphaFoldDB" id="A0A2G5I4Y2"/>
<keyword evidence="13" id="KW-1185">Reference proteome</keyword>
<accession>A0A2G5I4Y2</accession>
<evidence type="ECO:0000313" key="11">
    <source>
        <dbReference type="EMBL" id="WPB00842.1"/>
    </source>
</evidence>
<dbReference type="InterPro" id="IPR013328">
    <property type="entry name" value="6PGD_dom2"/>
</dbReference>
<evidence type="ECO:0000256" key="4">
    <source>
        <dbReference type="ARBA" id="ARBA00022456"/>
    </source>
</evidence>
<name>A0A2G5I4Y2_CERBT</name>
<evidence type="ECO:0000313" key="13">
    <source>
        <dbReference type="Proteomes" id="UP001302367"/>
    </source>
</evidence>
<comment type="catalytic activity">
    <reaction evidence="7">
        <text>3-hydroxy-2-methylpropanoate + NAD(+) = 2-methyl-3-oxopropanoate + NADH + H(+)</text>
        <dbReference type="Rhea" id="RHEA:17681"/>
        <dbReference type="ChEBI" id="CHEBI:11805"/>
        <dbReference type="ChEBI" id="CHEBI:15378"/>
        <dbReference type="ChEBI" id="CHEBI:57540"/>
        <dbReference type="ChEBI" id="CHEBI:57700"/>
        <dbReference type="ChEBI" id="CHEBI:57945"/>
        <dbReference type="EC" id="1.1.1.31"/>
    </reaction>
</comment>
<dbReference type="PANTHER" id="PTHR22981">
    <property type="entry name" value="3-HYDROXYISOBUTYRATE DEHYDROGENASE-RELATED"/>
    <property type="match status" value="1"/>
</dbReference>
<dbReference type="Proteomes" id="UP000230605">
    <property type="component" value="Chromosome 3"/>
</dbReference>
<comment type="similarity">
    <text evidence="2">Belongs to the HIBADH-related family. 3-hydroxyisobutyrate dehydrogenase subfamily.</text>
</comment>
<sequence length="361" mass="38790">MAELPTSIGWIGLGLMGYPMALNLVKKMDKDTQFYVFDVVKESVDKFVAEDEGRIHACGDSKEVADKSDLILSMVPEGSHVKSVYLDSSSGVIASPSMPKLLIDCSTIDTASSNLVRSTLASQFPSTTFYDSPVSGGVKGAEAGTLTFMLGCSNTSPDLPLLHKLLSFMGKESSIFAAGGPSLGLTAKLCNNYCSGLIAIAVSEAMNLGIKSGMDPRVLANIFHTSTAQSSICDDWCPVPGICPDAPASKGYEGGFRVELMKKDFGLAVEAAKEKGVELALGQKGLGVYEGACGDEQCKGKDSRVVYRYLGGEEKWNSDGRFEEKVEMRRDETRALLKRARDLDDEGRKDVGRTDKARNIM</sequence>
<evidence type="ECO:0000259" key="8">
    <source>
        <dbReference type="Pfam" id="PF03446"/>
    </source>
</evidence>
<evidence type="ECO:0000256" key="1">
    <source>
        <dbReference type="ARBA" id="ARBA00005109"/>
    </source>
</evidence>
<dbReference type="SUPFAM" id="SSF51735">
    <property type="entry name" value="NAD(P)-binding Rossmann-fold domains"/>
    <property type="match status" value="1"/>
</dbReference>
<evidence type="ECO:0000313" key="10">
    <source>
        <dbReference type="EMBL" id="PIA99840.1"/>
    </source>
</evidence>
<protein>
    <recommendedName>
        <fullName evidence="3">3-hydroxyisobutyrate dehydrogenase</fullName>
        <ecNumber evidence="3">1.1.1.31</ecNumber>
    </recommendedName>
</protein>
<dbReference type="EC" id="1.1.1.31" evidence="3"/>
<reference evidence="11 13" key="2">
    <citation type="submission" date="2023-09" db="EMBL/GenBank/DDBJ databases">
        <title>Complete-Gapless Cercospora beticola genome.</title>
        <authorList>
            <person name="Wyatt N.A."/>
            <person name="Spanner R.E."/>
            <person name="Bolton M.D."/>
        </authorList>
    </citation>
    <scope>NUCLEOTIDE SEQUENCE [LARGE SCALE GENOMIC DNA]</scope>
    <source>
        <strain evidence="11">Cb09-40</strain>
    </source>
</reference>
<keyword evidence="4" id="KW-0101">Branched-chain amino acid catabolism</keyword>
<evidence type="ECO:0000256" key="3">
    <source>
        <dbReference type="ARBA" id="ARBA00012991"/>
    </source>
</evidence>
<organism evidence="10 12">
    <name type="scientific">Cercospora beticola</name>
    <name type="common">Sugarbeet leaf spot fungus</name>
    <dbReference type="NCBI Taxonomy" id="122368"/>
    <lineage>
        <taxon>Eukaryota</taxon>
        <taxon>Fungi</taxon>
        <taxon>Dikarya</taxon>
        <taxon>Ascomycota</taxon>
        <taxon>Pezizomycotina</taxon>
        <taxon>Dothideomycetes</taxon>
        <taxon>Dothideomycetidae</taxon>
        <taxon>Mycosphaerellales</taxon>
        <taxon>Mycosphaerellaceae</taxon>
        <taxon>Cercospora</taxon>
    </lineage>
</organism>
<evidence type="ECO:0000256" key="2">
    <source>
        <dbReference type="ARBA" id="ARBA00006013"/>
    </source>
</evidence>